<dbReference type="PANTHER" id="PTHR43245">
    <property type="entry name" value="BIFUNCTIONAL POLYMYXIN RESISTANCE PROTEIN ARNA"/>
    <property type="match status" value="1"/>
</dbReference>
<reference evidence="5" key="2">
    <citation type="journal article" date="2020" name="BMC">
        <title>Leishmania infection induces a limited differential gene expression in the sand fly midgut.</title>
        <authorList>
            <person name="Coutinho-Abreu I.V."/>
            <person name="Serafim T.D."/>
            <person name="Meneses C."/>
            <person name="Kamhawi S."/>
            <person name="Oliveira F."/>
            <person name="Valenzuela J.G."/>
        </authorList>
    </citation>
    <scope>NUCLEOTIDE SEQUENCE</scope>
    <source>
        <strain evidence="5">Jacobina</strain>
        <tissue evidence="5">Midgut</tissue>
    </source>
</reference>
<sequence>MTVKKKSSEIVLIVGGSGFLGQHIVKMLTEDDDTVAEIRVVDVKPYENKLNHSASKKITTYIGDIGEVDMKWEMAFEGVDCVFHCAAYINFQYPPNVTELERVNVDGTRNVVNLCVKYRVPRLVFTSTSAVTLVPYMGSTFAVILNQTEGKARVPDDESEFIIPGYIASKLRAEKIVLDANETPLRDSNGKFRISHLIAGVGGKQQLTYVGNAAWAHICAKKALGDAFACQKVSGLPIFITDDSPIEDTVRFCQRMSKSLTPEAKLKPTWWSIPGFMTYFFAWLLEFFTICILKPLFGVSLPFPPRGLVAYSSSIMMYCRLRASIHLDYEPPFNEAQSIQNSAVWYEKYRREVIFGGQKGSAK</sequence>
<keyword evidence="3" id="KW-1133">Transmembrane helix</keyword>
<dbReference type="Pfam" id="PF01073">
    <property type="entry name" value="3Beta_HSD"/>
    <property type="match status" value="2"/>
</dbReference>
<dbReference type="GO" id="GO:0006694">
    <property type="term" value="P:steroid biosynthetic process"/>
    <property type="evidence" value="ECO:0007669"/>
    <property type="project" value="InterPro"/>
</dbReference>
<dbReference type="AlphaFoldDB" id="A0A1B0CKA8"/>
<dbReference type="VEuPathDB" id="VectorBase:LLOJ005045"/>
<dbReference type="Gene3D" id="3.40.50.720">
    <property type="entry name" value="NAD(P)-binding Rossmann-like Domain"/>
    <property type="match status" value="1"/>
</dbReference>
<evidence type="ECO:0000256" key="3">
    <source>
        <dbReference type="RuleBase" id="RU004475"/>
    </source>
</evidence>
<dbReference type="InterPro" id="IPR050177">
    <property type="entry name" value="Lipid_A_modif_metabolic_enz"/>
</dbReference>
<dbReference type="InterPro" id="IPR036291">
    <property type="entry name" value="NAD(P)-bd_dom_sf"/>
</dbReference>
<proteinExistence type="inferred from homology"/>
<evidence type="ECO:0000313" key="5">
    <source>
        <dbReference type="EMBL" id="MBC1168798.1"/>
    </source>
</evidence>
<keyword evidence="5" id="KW-0413">Isomerase</keyword>
<dbReference type="VEuPathDB" id="VectorBase:LLONM1_003258"/>
<feature type="domain" description="3-beta hydroxysteroid dehydrogenase/isomerase" evidence="4">
    <location>
        <begin position="205"/>
        <end position="261"/>
    </location>
</feature>
<evidence type="ECO:0000256" key="2">
    <source>
        <dbReference type="ARBA" id="ARBA00023002"/>
    </source>
</evidence>
<dbReference type="GO" id="GO:0016853">
    <property type="term" value="F:isomerase activity"/>
    <property type="evidence" value="ECO:0007669"/>
    <property type="project" value="UniProtKB-KW"/>
</dbReference>
<dbReference type="PANTHER" id="PTHR43245:SF51">
    <property type="entry name" value="SHORT CHAIN DEHYDROGENASE_REDUCTASE FAMILY 42E, MEMBER 2"/>
    <property type="match status" value="1"/>
</dbReference>
<evidence type="ECO:0000259" key="4">
    <source>
        <dbReference type="Pfam" id="PF01073"/>
    </source>
</evidence>
<protein>
    <submittedName>
        <fullName evidence="5">Putative 3 beta-hydroxysteroid dehydrogenase/delta 5--4-isomerase type 1 zootermopsis nevadensis</fullName>
    </submittedName>
</protein>
<keyword evidence="3" id="KW-0812">Transmembrane</keyword>
<keyword evidence="7" id="KW-1185">Reference proteome</keyword>
<dbReference type="SUPFAM" id="SSF51735">
    <property type="entry name" value="NAD(P)-binding Rossmann-fold domains"/>
    <property type="match status" value="1"/>
</dbReference>
<evidence type="ECO:0000256" key="1">
    <source>
        <dbReference type="ARBA" id="ARBA00009219"/>
    </source>
</evidence>
<dbReference type="Proteomes" id="UP000092461">
    <property type="component" value="Unassembled WGS sequence"/>
</dbReference>
<evidence type="ECO:0000313" key="7">
    <source>
        <dbReference type="Proteomes" id="UP000092461"/>
    </source>
</evidence>
<feature type="domain" description="3-beta hydroxysteroid dehydrogenase/isomerase" evidence="4">
    <location>
        <begin position="12"/>
        <end position="189"/>
    </location>
</feature>
<evidence type="ECO:0000313" key="6">
    <source>
        <dbReference type="EnsemblMetazoa" id="LLOJ005045-PA"/>
    </source>
</evidence>
<feature type="transmembrane region" description="Helical" evidence="3">
    <location>
        <begin position="276"/>
        <end position="297"/>
    </location>
</feature>
<keyword evidence="3" id="KW-0472">Membrane</keyword>
<dbReference type="EMBL" id="GITU01000095">
    <property type="protein sequence ID" value="MBC1168798.1"/>
    <property type="molecule type" value="Transcribed_RNA"/>
</dbReference>
<dbReference type="GO" id="GO:0016616">
    <property type="term" value="F:oxidoreductase activity, acting on the CH-OH group of donors, NAD or NADP as acceptor"/>
    <property type="evidence" value="ECO:0007669"/>
    <property type="project" value="InterPro"/>
</dbReference>
<dbReference type="EMBL" id="AJWK01015952">
    <property type="status" value="NOT_ANNOTATED_CDS"/>
    <property type="molecule type" value="Genomic_DNA"/>
</dbReference>
<reference evidence="7" key="1">
    <citation type="submission" date="2012-05" db="EMBL/GenBank/DDBJ databases">
        <title>Whole Genome Assembly of Lutzomyia longipalpis.</title>
        <authorList>
            <person name="Richards S."/>
            <person name="Qu C."/>
            <person name="Dillon R."/>
            <person name="Worley K."/>
            <person name="Scherer S."/>
            <person name="Batterton M."/>
            <person name="Taylor A."/>
            <person name="Hawes A."/>
            <person name="Hernandez B."/>
            <person name="Kovar C."/>
            <person name="Mandapat C."/>
            <person name="Pham C."/>
            <person name="Qu C."/>
            <person name="Jing C."/>
            <person name="Bess C."/>
            <person name="Bandaranaike D."/>
            <person name="Ngo D."/>
            <person name="Ongeri F."/>
            <person name="Arias F."/>
            <person name="Lara F."/>
            <person name="Weissenberger G."/>
            <person name="Kamau G."/>
            <person name="Han H."/>
            <person name="Shen H."/>
            <person name="Dinh H."/>
            <person name="Khalil I."/>
            <person name="Jones J."/>
            <person name="Shafer J."/>
            <person name="Jayaseelan J."/>
            <person name="Quiroz J."/>
            <person name="Blankenburg K."/>
            <person name="Nguyen L."/>
            <person name="Jackson L."/>
            <person name="Francisco L."/>
            <person name="Tang L.-Y."/>
            <person name="Pu L.-L."/>
            <person name="Perales L."/>
            <person name="Lorensuhewa L."/>
            <person name="Munidasa M."/>
            <person name="Coyle M."/>
            <person name="Taylor M."/>
            <person name="Puazo M."/>
            <person name="Firestine M."/>
            <person name="Scheel M."/>
            <person name="Javaid M."/>
            <person name="Wang M."/>
            <person name="Li M."/>
            <person name="Tabassum N."/>
            <person name="Saada N."/>
            <person name="Osuji N."/>
            <person name="Aqrawi P."/>
            <person name="Fu Q."/>
            <person name="Thornton R."/>
            <person name="Raj R."/>
            <person name="Goodspeed R."/>
            <person name="Mata R."/>
            <person name="Najjar R."/>
            <person name="Gubbala S."/>
            <person name="Lee S."/>
            <person name="Denson S."/>
            <person name="Patil S."/>
            <person name="Macmil S."/>
            <person name="Qi S."/>
            <person name="Matskevitch T."/>
            <person name="Palculict T."/>
            <person name="Mathew T."/>
            <person name="Vee V."/>
            <person name="Velamala V."/>
            <person name="Korchina V."/>
            <person name="Cai W."/>
            <person name="Liu W."/>
            <person name="Dai W."/>
            <person name="Zou X."/>
            <person name="Zhu Y."/>
            <person name="Zhang Y."/>
            <person name="Wu Y.-Q."/>
            <person name="Xin Y."/>
            <person name="Nazarath L."/>
            <person name="Kovar C."/>
            <person name="Han Y."/>
            <person name="Muzny D."/>
            <person name="Gibbs R."/>
        </authorList>
    </citation>
    <scope>NUCLEOTIDE SEQUENCE [LARGE SCALE GENOMIC DNA]</scope>
    <source>
        <strain evidence="7">Jacobina</strain>
    </source>
</reference>
<reference evidence="6" key="3">
    <citation type="submission" date="2020-05" db="UniProtKB">
        <authorList>
            <consortium name="EnsemblMetazoa"/>
        </authorList>
    </citation>
    <scope>IDENTIFICATION</scope>
    <source>
        <strain evidence="6">Jacobina</strain>
    </source>
</reference>
<keyword evidence="2 3" id="KW-0560">Oxidoreductase</keyword>
<organism evidence="6 7">
    <name type="scientific">Lutzomyia longipalpis</name>
    <name type="common">Sand fly</name>
    <dbReference type="NCBI Taxonomy" id="7200"/>
    <lineage>
        <taxon>Eukaryota</taxon>
        <taxon>Metazoa</taxon>
        <taxon>Ecdysozoa</taxon>
        <taxon>Arthropoda</taxon>
        <taxon>Hexapoda</taxon>
        <taxon>Insecta</taxon>
        <taxon>Pterygota</taxon>
        <taxon>Neoptera</taxon>
        <taxon>Endopterygota</taxon>
        <taxon>Diptera</taxon>
        <taxon>Nematocera</taxon>
        <taxon>Psychodoidea</taxon>
        <taxon>Psychodidae</taxon>
        <taxon>Lutzomyia</taxon>
        <taxon>Lutzomyia</taxon>
    </lineage>
</organism>
<name>A0A1B0CKA8_LUTLO</name>
<dbReference type="EnsemblMetazoa" id="LLOJ005045-RA">
    <property type="protein sequence ID" value="LLOJ005045-PA"/>
    <property type="gene ID" value="LLOJ005045"/>
</dbReference>
<accession>A0A1B0CKA8</accession>
<comment type="similarity">
    <text evidence="1 3">Belongs to the 3-beta-HSD family.</text>
</comment>
<dbReference type="InterPro" id="IPR002225">
    <property type="entry name" value="3Beta_OHSteriod_DH/Estase"/>
</dbReference>
<dbReference type="EMBL" id="AJWK01015953">
    <property type="status" value="NOT_ANNOTATED_CDS"/>
    <property type="molecule type" value="Genomic_DNA"/>
</dbReference>